<dbReference type="GO" id="GO:0005737">
    <property type="term" value="C:cytoplasm"/>
    <property type="evidence" value="ECO:0007669"/>
    <property type="project" value="TreeGrafter"/>
</dbReference>
<reference evidence="7" key="1">
    <citation type="submission" date="2015-11" db="EMBL/GenBank/DDBJ databases">
        <title>De novo transcriptome assembly of four potential Pierce s Disease insect vectors from Arizona vineyards.</title>
        <authorList>
            <person name="Tassone E.E."/>
        </authorList>
    </citation>
    <scope>NUCLEOTIDE SEQUENCE</scope>
</reference>
<dbReference type="InterPro" id="IPR023252">
    <property type="entry name" value="Aurora_borealis_protein"/>
</dbReference>
<dbReference type="Pfam" id="PF15280">
    <property type="entry name" value="BORA_N"/>
    <property type="match status" value="1"/>
</dbReference>
<dbReference type="EMBL" id="GEBQ01011532">
    <property type="protein sequence ID" value="JAT28445.1"/>
    <property type="molecule type" value="Transcribed_RNA"/>
</dbReference>
<evidence type="ECO:0000313" key="7">
    <source>
        <dbReference type="EMBL" id="JAT28445.1"/>
    </source>
</evidence>
<protein>
    <recommendedName>
        <fullName evidence="2">Protein aurora borealis</fullName>
    </recommendedName>
</protein>
<dbReference type="AlphaFoldDB" id="A0A1B6LXT4"/>
<keyword evidence="4" id="KW-0498">Mitosis</keyword>
<comment type="similarity">
    <text evidence="1">Belongs to the BORA family.</text>
</comment>
<evidence type="ECO:0000256" key="2">
    <source>
        <dbReference type="ARBA" id="ARBA00020055"/>
    </source>
</evidence>
<dbReference type="GO" id="GO:0051301">
    <property type="term" value="P:cell division"/>
    <property type="evidence" value="ECO:0007669"/>
    <property type="project" value="UniProtKB-KW"/>
</dbReference>
<proteinExistence type="inferred from homology"/>
<dbReference type="PANTHER" id="PTHR14728:SF2">
    <property type="entry name" value="PROTEIN AURORA BOREALIS"/>
    <property type="match status" value="1"/>
</dbReference>
<evidence type="ECO:0000256" key="6">
    <source>
        <dbReference type="SAM" id="MobiDB-lite"/>
    </source>
</evidence>
<evidence type="ECO:0000256" key="1">
    <source>
        <dbReference type="ARBA" id="ARBA00010963"/>
    </source>
</evidence>
<dbReference type="GO" id="GO:0005634">
    <property type="term" value="C:nucleus"/>
    <property type="evidence" value="ECO:0007669"/>
    <property type="project" value="TreeGrafter"/>
</dbReference>
<evidence type="ECO:0000256" key="3">
    <source>
        <dbReference type="ARBA" id="ARBA00022618"/>
    </source>
</evidence>
<evidence type="ECO:0000256" key="4">
    <source>
        <dbReference type="ARBA" id="ARBA00022776"/>
    </source>
</evidence>
<name>A0A1B6LXT4_9HEMI</name>
<gene>
    <name evidence="7" type="ORF">g.15890</name>
</gene>
<dbReference type="PRINTS" id="PR02038">
    <property type="entry name" value="AURORABORA"/>
</dbReference>
<dbReference type="GO" id="GO:0019901">
    <property type="term" value="F:protein kinase binding"/>
    <property type="evidence" value="ECO:0007669"/>
    <property type="project" value="TreeGrafter"/>
</dbReference>
<feature type="compositionally biased region" description="Polar residues" evidence="6">
    <location>
        <begin position="583"/>
        <end position="599"/>
    </location>
</feature>
<accession>A0A1B6LXT4</accession>
<evidence type="ECO:0000256" key="5">
    <source>
        <dbReference type="ARBA" id="ARBA00023306"/>
    </source>
</evidence>
<dbReference type="GO" id="GO:0007088">
    <property type="term" value="P:regulation of mitotic nuclear division"/>
    <property type="evidence" value="ECO:0007669"/>
    <property type="project" value="TreeGrafter"/>
</dbReference>
<sequence length="613" mass="69009">MCDTPVRHDQLSFSRSSLRSRVLISASNNRAAREKIDNASATPEKDRRTKRVFLEVYSKDQSSVAVKEDEDCDSKACCDISVMAMDQSYVDLTTPCENSRLVRPKCIDMEEESFIETQKHSTPRVKLPVRAVSSTPNPETFNNSKLARNVATQTKFTLSMRDIEEMSDDLKSYYTEGSEGRKKKVSDSVQSLCSDSITDSPSPLRNLCSSRLLNGEKTPAKKTQAIRKLSLRSKTMICSAIEKSTDKRNNIFIRHKSVEERSLFSNTFSLIPQSRTTPPQCAGKVFHNPFEKDLTERLGKSLFSPNVFDNVMSPSEDSEYLRWTIEDISSINPVRIEEDFTLPSDDEDPERESQVQQEIERYFSETHNVLSPYDTPPPSNGYKIKEIKLLKGATASTPQKINKDTLAERTSASTQTDLTLPEVLPDKLEDGLRSYFKIFQSDDFNLSASNLRRKLFFHSEDEPPSPVRFELCSSPVAGQWHIQQSPYPSSKIERHFTPVARHEDLSSPEMSPVVDESMSIRMKNDSLSTCKKTLHLYFNGDDNTKDTKDSLCGGPVINSTVIMNTIDSDRACDMTLDCSGGMSSVLPSSQDTGYQTEDSSCPHRLTASTPTRR</sequence>
<dbReference type="GO" id="GO:0060236">
    <property type="term" value="P:regulation of mitotic spindle organization"/>
    <property type="evidence" value="ECO:0007669"/>
    <property type="project" value="TreeGrafter"/>
</dbReference>
<organism evidence="7">
    <name type="scientific">Graphocephala atropunctata</name>
    <dbReference type="NCBI Taxonomy" id="36148"/>
    <lineage>
        <taxon>Eukaryota</taxon>
        <taxon>Metazoa</taxon>
        <taxon>Ecdysozoa</taxon>
        <taxon>Arthropoda</taxon>
        <taxon>Hexapoda</taxon>
        <taxon>Insecta</taxon>
        <taxon>Pterygota</taxon>
        <taxon>Neoptera</taxon>
        <taxon>Paraneoptera</taxon>
        <taxon>Hemiptera</taxon>
        <taxon>Auchenorrhyncha</taxon>
        <taxon>Membracoidea</taxon>
        <taxon>Cicadellidae</taxon>
        <taxon>Cicadellinae</taxon>
        <taxon>Cicadellini</taxon>
        <taxon>Graphocephala</taxon>
    </lineage>
</organism>
<feature type="region of interest" description="Disordered" evidence="6">
    <location>
        <begin position="583"/>
        <end position="613"/>
    </location>
</feature>
<keyword evidence="5" id="KW-0131">Cell cycle</keyword>
<dbReference type="PANTHER" id="PTHR14728">
    <property type="entry name" value="PROTEIN AURORA BOREALIS"/>
    <property type="match status" value="1"/>
</dbReference>
<keyword evidence="3" id="KW-0132">Cell division</keyword>